<evidence type="ECO:0000313" key="2">
    <source>
        <dbReference type="Proteomes" id="UP001449582"/>
    </source>
</evidence>
<keyword evidence="2" id="KW-1185">Reference proteome</keyword>
<gene>
    <name evidence="1" type="ORF">UREOM_6360</name>
</gene>
<dbReference type="Proteomes" id="UP001449582">
    <property type="component" value="Unassembled WGS sequence"/>
</dbReference>
<dbReference type="EMBL" id="BAABQM010000005">
    <property type="protein sequence ID" value="GAA5414925.1"/>
    <property type="molecule type" value="Genomic_DNA"/>
</dbReference>
<dbReference type="RefSeq" id="WP_353290086.1">
    <property type="nucleotide sequence ID" value="NZ_BAABQM010000005.1"/>
</dbReference>
<name>A0ABP9U6G5_9BACT</name>
<evidence type="ECO:0000313" key="1">
    <source>
        <dbReference type="EMBL" id="GAA5414925.1"/>
    </source>
</evidence>
<reference evidence="1" key="1">
    <citation type="submission" date="2024-02" db="EMBL/GenBank/DDBJ databases">
        <title>Draft genome sequence of new strains in genus Ureaplasma.</title>
        <authorList>
            <person name="Nakajima Y."/>
            <person name="Segawa T."/>
        </authorList>
    </citation>
    <scope>NUCLEOTIDE SEQUENCE [LARGE SCALE GENOMIC DNA]</scope>
    <source>
        <strain evidence="1">OM1</strain>
    </source>
</reference>
<proteinExistence type="predicted"/>
<comment type="caution">
    <text evidence="1">The sequence shown here is derived from an EMBL/GenBank/DDBJ whole genome shotgun (WGS) entry which is preliminary data.</text>
</comment>
<sequence>MKNNKIFKTFLLSDDKQSQYGIIASQADIALGSLNLNSYLSDIKILSRTNVQDTPELPKGIYWVLLFGKHASQEFVESMCILFNSQVHSQKNITIEAIIKRIEAIFKIKKEQDLKHVYKTKISELAFIKKCLSFNVNTFPFYKKDTNKLNFHFPKNQNLGLVFTDNENENFYLSQSQLESINNCSKNELVVININWDSEEGVDLKDLLEDIRSVIYYEVWTEFKKEITEIYNSSPDLFVEYKINLNKTEFLFYDKTFLPKIQCKFFYNAIGEECTTVLDYFFKITNSTNTVFSNFEERIETLINE</sequence>
<protein>
    <submittedName>
        <fullName evidence="1">Uncharacterized protein</fullName>
    </submittedName>
</protein>
<organism evidence="1 2">
    <name type="scientific">Ureaplasma ceti</name>
    <dbReference type="NCBI Taxonomy" id="3119530"/>
    <lineage>
        <taxon>Bacteria</taxon>
        <taxon>Bacillati</taxon>
        <taxon>Mycoplasmatota</taxon>
        <taxon>Mycoplasmoidales</taxon>
        <taxon>Mycoplasmoidaceae</taxon>
        <taxon>Ureaplasma</taxon>
    </lineage>
</organism>
<accession>A0ABP9U6G5</accession>